<keyword evidence="8 16" id="KW-0812">Transmembrane</keyword>
<keyword evidence="4" id="KW-1003">Cell membrane</keyword>
<evidence type="ECO:0000256" key="2">
    <source>
        <dbReference type="ARBA" id="ARBA00004613"/>
    </source>
</evidence>
<evidence type="ECO:0000259" key="17">
    <source>
        <dbReference type="PROSITE" id="PS50035"/>
    </source>
</evidence>
<keyword evidence="7" id="KW-0808">Transferase</keyword>
<evidence type="ECO:0000256" key="5">
    <source>
        <dbReference type="ARBA" id="ARBA00022516"/>
    </source>
</evidence>
<keyword evidence="5" id="KW-0444">Lipid biosynthesis</keyword>
<evidence type="ECO:0000313" key="19">
    <source>
        <dbReference type="Proteomes" id="UP000199555"/>
    </source>
</evidence>
<feature type="domain" description="PLD phosphodiesterase" evidence="17">
    <location>
        <begin position="217"/>
        <end position="244"/>
    </location>
</feature>
<keyword evidence="14" id="KW-1208">Phospholipid metabolism</keyword>
<evidence type="ECO:0000256" key="14">
    <source>
        <dbReference type="ARBA" id="ARBA00023264"/>
    </source>
</evidence>
<comment type="subcellular location">
    <subcellularLocation>
        <location evidence="3">Cell membrane</location>
        <topology evidence="3">Multi-pass membrane protein</topology>
    </subcellularLocation>
    <subcellularLocation>
        <location evidence="2">Secreted</location>
    </subcellularLocation>
</comment>
<dbReference type="InterPro" id="IPR025202">
    <property type="entry name" value="PLD-like_dom"/>
</dbReference>
<dbReference type="CDD" id="cd09110">
    <property type="entry name" value="PLDc_CLS_1"/>
    <property type="match status" value="1"/>
</dbReference>
<comment type="function">
    <text evidence="1">Could be a virulence factor.</text>
</comment>
<evidence type="ECO:0000256" key="9">
    <source>
        <dbReference type="ARBA" id="ARBA00022737"/>
    </source>
</evidence>
<evidence type="ECO:0000256" key="3">
    <source>
        <dbReference type="ARBA" id="ARBA00004651"/>
    </source>
</evidence>
<accession>A0A1G9EW57</accession>
<dbReference type="PROSITE" id="PS50035">
    <property type="entry name" value="PLD"/>
    <property type="match status" value="2"/>
</dbReference>
<keyword evidence="19" id="KW-1185">Reference proteome</keyword>
<organism evidence="18 19">
    <name type="scientific">Paracoccus chinensis</name>
    <dbReference type="NCBI Taxonomy" id="525640"/>
    <lineage>
        <taxon>Bacteria</taxon>
        <taxon>Pseudomonadati</taxon>
        <taxon>Pseudomonadota</taxon>
        <taxon>Alphaproteobacteria</taxon>
        <taxon>Rhodobacterales</taxon>
        <taxon>Paracoccaceae</taxon>
        <taxon>Paracoccus</taxon>
    </lineage>
</organism>
<keyword evidence="11" id="KW-0443">Lipid metabolism</keyword>
<dbReference type="EMBL" id="FNGE01000003">
    <property type="protein sequence ID" value="SDK80288.1"/>
    <property type="molecule type" value="Genomic_DNA"/>
</dbReference>
<dbReference type="SMART" id="SM00155">
    <property type="entry name" value="PLDc"/>
    <property type="match status" value="2"/>
</dbReference>
<sequence>MPPQIATGLSLAFAAYLVATAVYIISENRRPSATFAWMLLFFVLPGAGVIVYLLFGRKHRQFGQTATLMRQELAQRLDPVFAALRPEHERAVHLMHPDEGSGASLAELVRNTSHSTVTTCNEVRILQNAAEAYPALIADMKAARRSIHLQYFSWNTDALAEELFAILAAKVAEGVDVRIVYDPVGSLLMLRRGYIRRMRKAGIRMEPFSKLWRLHTISYRNHRKIAVFDGCVGHTGGLNIGGEHVTPPKGFRLWRDTNIRVEGSAATLLQAVFAVDWHNATGEDLFRPEAFPPTPERLKHAQLPVQMTLSGPDSEWQAIRQLYFAMITSARKRVYMQSPFFILDTSIAEALKAAALSGVDVRVMISERGTNQYVPYWAANTYMEEIAAAGATVLLYEPGYLHAKTVITDGCVCSIGSANIDIRSFSINYELNAVIYDKALSAELEAGFLRDIADCREFTVAEYRNRNALVRFRDSVARLFSPLM</sequence>
<dbReference type="Pfam" id="PF13396">
    <property type="entry name" value="PLDc_N"/>
    <property type="match status" value="1"/>
</dbReference>
<evidence type="ECO:0000256" key="8">
    <source>
        <dbReference type="ARBA" id="ARBA00022692"/>
    </source>
</evidence>
<dbReference type="PANTHER" id="PTHR21248">
    <property type="entry name" value="CARDIOLIPIN SYNTHASE"/>
    <property type="match status" value="1"/>
</dbReference>
<dbReference type="GO" id="GO:0005576">
    <property type="term" value="C:extracellular region"/>
    <property type="evidence" value="ECO:0007669"/>
    <property type="project" value="UniProtKB-SubCell"/>
</dbReference>
<evidence type="ECO:0000256" key="1">
    <source>
        <dbReference type="ARBA" id="ARBA00003145"/>
    </source>
</evidence>
<dbReference type="GO" id="GO:0032049">
    <property type="term" value="P:cardiolipin biosynthetic process"/>
    <property type="evidence" value="ECO:0007669"/>
    <property type="project" value="UniProtKB-UniRule"/>
</dbReference>
<dbReference type="STRING" id="525640.SAMN04487971_103149"/>
<evidence type="ECO:0000313" key="18">
    <source>
        <dbReference type="EMBL" id="SDK80288.1"/>
    </source>
</evidence>
<name>A0A1G9EW57_9RHOB</name>
<evidence type="ECO:0000256" key="12">
    <source>
        <dbReference type="ARBA" id="ARBA00023136"/>
    </source>
</evidence>
<dbReference type="InterPro" id="IPR001736">
    <property type="entry name" value="PLipase_D/transphosphatidylase"/>
</dbReference>
<keyword evidence="13" id="KW-0594">Phospholipid biosynthesis</keyword>
<evidence type="ECO:0000256" key="7">
    <source>
        <dbReference type="ARBA" id="ARBA00022679"/>
    </source>
</evidence>
<dbReference type="Pfam" id="PF13091">
    <property type="entry name" value="PLDc_2"/>
    <property type="match status" value="2"/>
</dbReference>
<dbReference type="GO" id="GO:0008808">
    <property type="term" value="F:cardiolipin synthase activity"/>
    <property type="evidence" value="ECO:0007669"/>
    <property type="project" value="UniProtKB-UniRule"/>
</dbReference>
<gene>
    <name evidence="18" type="ORF">SAMN04487971_103149</name>
</gene>
<dbReference type="SUPFAM" id="SSF56024">
    <property type="entry name" value="Phospholipase D/nuclease"/>
    <property type="match status" value="2"/>
</dbReference>
<dbReference type="CDD" id="cd09112">
    <property type="entry name" value="PLDc_CLS_2"/>
    <property type="match status" value="1"/>
</dbReference>
<evidence type="ECO:0000256" key="6">
    <source>
        <dbReference type="ARBA" id="ARBA00022525"/>
    </source>
</evidence>
<evidence type="ECO:0000256" key="15">
    <source>
        <dbReference type="NCBIfam" id="TIGR04265"/>
    </source>
</evidence>
<feature type="transmembrane region" description="Helical" evidence="16">
    <location>
        <begin position="37"/>
        <end position="55"/>
    </location>
</feature>
<dbReference type="PANTHER" id="PTHR21248:SF22">
    <property type="entry name" value="PHOSPHOLIPASE D"/>
    <property type="match status" value="1"/>
</dbReference>
<protein>
    <recommendedName>
        <fullName evidence="15">Cardiolipin synthase</fullName>
        <ecNumber evidence="15">2.7.8.-</ecNumber>
    </recommendedName>
</protein>
<keyword evidence="10 16" id="KW-1133">Transmembrane helix</keyword>
<dbReference type="InterPro" id="IPR027379">
    <property type="entry name" value="CLS_N"/>
</dbReference>
<evidence type="ECO:0000256" key="10">
    <source>
        <dbReference type="ARBA" id="ARBA00022989"/>
    </source>
</evidence>
<dbReference type="AlphaFoldDB" id="A0A1G9EW57"/>
<evidence type="ECO:0000256" key="16">
    <source>
        <dbReference type="SAM" id="Phobius"/>
    </source>
</evidence>
<dbReference type="OrthoDB" id="9762009at2"/>
<reference evidence="19" key="1">
    <citation type="submission" date="2016-10" db="EMBL/GenBank/DDBJ databases">
        <authorList>
            <person name="Varghese N."/>
            <person name="Submissions S."/>
        </authorList>
    </citation>
    <scope>NUCLEOTIDE SEQUENCE [LARGE SCALE GENOMIC DNA]</scope>
    <source>
        <strain evidence="19">CGMCC 1.7655</strain>
    </source>
</reference>
<dbReference type="GO" id="GO:0005886">
    <property type="term" value="C:plasma membrane"/>
    <property type="evidence" value="ECO:0007669"/>
    <property type="project" value="UniProtKB-SubCell"/>
</dbReference>
<feature type="transmembrane region" description="Helical" evidence="16">
    <location>
        <begin position="6"/>
        <end position="25"/>
    </location>
</feature>
<keyword evidence="6" id="KW-0964">Secreted</keyword>
<dbReference type="NCBIfam" id="TIGR04265">
    <property type="entry name" value="bac_cardiolipin"/>
    <property type="match status" value="1"/>
</dbReference>
<evidence type="ECO:0000256" key="4">
    <source>
        <dbReference type="ARBA" id="ARBA00022475"/>
    </source>
</evidence>
<dbReference type="EC" id="2.7.8.-" evidence="15"/>
<proteinExistence type="predicted"/>
<keyword evidence="12 16" id="KW-0472">Membrane</keyword>
<keyword evidence="9" id="KW-0677">Repeat</keyword>
<evidence type="ECO:0000256" key="11">
    <source>
        <dbReference type="ARBA" id="ARBA00023098"/>
    </source>
</evidence>
<dbReference type="Proteomes" id="UP000199555">
    <property type="component" value="Unassembled WGS sequence"/>
</dbReference>
<feature type="domain" description="PLD phosphodiesterase" evidence="17">
    <location>
        <begin position="397"/>
        <end position="424"/>
    </location>
</feature>
<evidence type="ECO:0000256" key="13">
    <source>
        <dbReference type="ARBA" id="ARBA00023209"/>
    </source>
</evidence>
<dbReference type="InterPro" id="IPR022924">
    <property type="entry name" value="Cardiolipin_synthase"/>
</dbReference>
<dbReference type="RefSeq" id="WP_090753390.1">
    <property type="nucleotide sequence ID" value="NZ_FNGE01000003.1"/>
</dbReference>
<dbReference type="Gene3D" id="3.30.870.10">
    <property type="entry name" value="Endonuclease Chain A"/>
    <property type="match status" value="2"/>
</dbReference>